<dbReference type="InterPro" id="IPR024930">
    <property type="entry name" value="Skp_dom_sf"/>
</dbReference>
<dbReference type="GO" id="GO:0050821">
    <property type="term" value="P:protein stabilization"/>
    <property type="evidence" value="ECO:0007669"/>
    <property type="project" value="TreeGrafter"/>
</dbReference>
<dbReference type="InterPro" id="IPR005632">
    <property type="entry name" value="Chaperone_Skp"/>
</dbReference>
<keyword evidence="5" id="KW-1185">Reference proteome</keyword>
<reference evidence="4 5" key="1">
    <citation type="submission" date="2017-04" db="EMBL/GenBank/DDBJ databases">
        <authorList>
            <person name="Afonso C.L."/>
            <person name="Miller P.J."/>
            <person name="Scott M.A."/>
            <person name="Spackman E."/>
            <person name="Goraichik I."/>
            <person name="Dimitrov K.M."/>
            <person name="Suarez D.L."/>
            <person name="Swayne D.E."/>
        </authorList>
    </citation>
    <scope>NUCLEOTIDE SEQUENCE [LARGE SCALE GENOMIC DNA]</scope>
    <source>
        <strain evidence="4 5">KR-140</strain>
    </source>
</reference>
<dbReference type="PANTHER" id="PTHR35089">
    <property type="entry name" value="CHAPERONE PROTEIN SKP"/>
    <property type="match status" value="1"/>
</dbReference>
<dbReference type="PANTHER" id="PTHR35089:SF1">
    <property type="entry name" value="CHAPERONE PROTEIN SKP"/>
    <property type="match status" value="1"/>
</dbReference>
<proteinExistence type="inferred from homology"/>
<evidence type="ECO:0000256" key="2">
    <source>
        <dbReference type="ARBA" id="ARBA00022729"/>
    </source>
</evidence>
<gene>
    <name evidence="4" type="ORF">SAMN00790413_02128</name>
</gene>
<dbReference type="RefSeq" id="WP_084049455.1">
    <property type="nucleotide sequence ID" value="NZ_FWWU01000009.1"/>
</dbReference>
<dbReference type="STRING" id="695939.SAMN00790413_02128"/>
<dbReference type="GO" id="GO:0005829">
    <property type="term" value="C:cytosol"/>
    <property type="evidence" value="ECO:0007669"/>
    <property type="project" value="TreeGrafter"/>
</dbReference>
<comment type="similarity">
    <text evidence="1">Belongs to the Skp family.</text>
</comment>
<dbReference type="Pfam" id="PF03938">
    <property type="entry name" value="OmpH"/>
    <property type="match status" value="1"/>
</dbReference>
<sequence length="167" mass="17822">MKRVFRRSPLGPAALILPLALLLTAPHAQQRKSRVGFVDVQQVVAKLPGSATYLKLSQSSDKDLKAKQDNLQKLAAKASKSRSAADKQALAKAQQAYVNAQKGYQQRLAAEFRPLSGKINAAVASAAKSNGFSVVLARRVAAQSKLVVYANSSATDLTPAVLKVLKK</sequence>
<name>A0A1W1VL90_9DEIO</name>
<dbReference type="GO" id="GO:0051082">
    <property type="term" value="F:unfolded protein binding"/>
    <property type="evidence" value="ECO:0007669"/>
    <property type="project" value="InterPro"/>
</dbReference>
<dbReference type="Gene3D" id="3.30.910.20">
    <property type="entry name" value="Skp domain"/>
    <property type="match status" value="1"/>
</dbReference>
<dbReference type="Proteomes" id="UP000192582">
    <property type="component" value="Unassembled WGS sequence"/>
</dbReference>
<accession>A0A1W1VL90</accession>
<dbReference type="EMBL" id="FWWU01000009">
    <property type="protein sequence ID" value="SMB93821.1"/>
    <property type="molecule type" value="Genomic_DNA"/>
</dbReference>
<evidence type="ECO:0000256" key="3">
    <source>
        <dbReference type="SAM" id="SignalP"/>
    </source>
</evidence>
<protein>
    <submittedName>
        <fullName evidence="4">Periplasmic chaperone for outer membrane proteins Skp</fullName>
    </submittedName>
</protein>
<evidence type="ECO:0000313" key="4">
    <source>
        <dbReference type="EMBL" id="SMB93821.1"/>
    </source>
</evidence>
<evidence type="ECO:0000313" key="5">
    <source>
        <dbReference type="Proteomes" id="UP000192582"/>
    </source>
</evidence>
<feature type="chain" id="PRO_5012800078" evidence="3">
    <location>
        <begin position="29"/>
        <end position="167"/>
    </location>
</feature>
<dbReference type="AlphaFoldDB" id="A0A1W1VL90"/>
<organism evidence="4 5">
    <name type="scientific">Deinococcus hopiensis KR-140</name>
    <dbReference type="NCBI Taxonomy" id="695939"/>
    <lineage>
        <taxon>Bacteria</taxon>
        <taxon>Thermotogati</taxon>
        <taxon>Deinococcota</taxon>
        <taxon>Deinococci</taxon>
        <taxon>Deinococcales</taxon>
        <taxon>Deinococcaceae</taxon>
        <taxon>Deinococcus</taxon>
    </lineage>
</organism>
<dbReference type="SUPFAM" id="SSF111384">
    <property type="entry name" value="OmpH-like"/>
    <property type="match status" value="1"/>
</dbReference>
<keyword evidence="2 3" id="KW-0732">Signal</keyword>
<evidence type="ECO:0000256" key="1">
    <source>
        <dbReference type="ARBA" id="ARBA00009091"/>
    </source>
</evidence>
<feature type="signal peptide" evidence="3">
    <location>
        <begin position="1"/>
        <end position="28"/>
    </location>
</feature>
<dbReference type="SMART" id="SM00935">
    <property type="entry name" value="OmpH"/>
    <property type="match status" value="1"/>
</dbReference>